<gene>
    <name evidence="2" type="ORF">HYS17_09240</name>
</gene>
<proteinExistence type="predicted"/>
<dbReference type="AlphaFoldDB" id="A0A7T5UH79"/>
<evidence type="ECO:0000313" key="3">
    <source>
        <dbReference type="Proteomes" id="UP000595362"/>
    </source>
</evidence>
<feature type="region of interest" description="Disordered" evidence="1">
    <location>
        <begin position="53"/>
        <end position="100"/>
    </location>
</feature>
<dbReference type="Proteomes" id="UP000595362">
    <property type="component" value="Chromosome"/>
</dbReference>
<protein>
    <submittedName>
        <fullName evidence="2">Uncharacterized protein</fullName>
    </submittedName>
</protein>
<name>A0A7T5UH79_9BACT</name>
<sequence>MILVRNSRKYLLLGGAFCAIAICSAVYLLGNMPAQAQGMVENVAPAAEASPAIPASGDVNPEAAAASGLPPETPVIPQGAGDSAGGEKQSEPVNAQQAAGSYDNLEETDFKVLDQALKNISDLRTDIIKPLDVGTVVFTLWQHSLLQEAKRLLKVRPVEQGEDLSGTGIGMGGGATGEGAVVPRGLRELSLSGILFKGKDNWIVWLNGKRLAPDALPKEIMDIKVTEEYVDLKWFDAYSNLIYPVRIRPHQRFNLDSRIFLPGITGDAAAQLQSASQAQ</sequence>
<organism evidence="2 3">
    <name type="scientific">Micavibrio aeruginosavorus</name>
    <dbReference type="NCBI Taxonomy" id="349221"/>
    <lineage>
        <taxon>Bacteria</taxon>
        <taxon>Pseudomonadati</taxon>
        <taxon>Bdellovibrionota</taxon>
        <taxon>Bdellovibrionia</taxon>
        <taxon>Bdellovibrionales</taxon>
        <taxon>Pseudobdellovibrionaceae</taxon>
        <taxon>Micavibrio</taxon>
    </lineage>
</organism>
<accession>A0A7T5UH79</accession>
<dbReference type="EMBL" id="CP066681">
    <property type="protein sequence ID" value="QQG35691.1"/>
    <property type="molecule type" value="Genomic_DNA"/>
</dbReference>
<evidence type="ECO:0000313" key="2">
    <source>
        <dbReference type="EMBL" id="QQG35691.1"/>
    </source>
</evidence>
<reference evidence="2 3" key="1">
    <citation type="submission" date="2020-07" db="EMBL/GenBank/DDBJ databases">
        <title>Huge and variable diversity of episymbiotic CPR bacteria and DPANN archaea in groundwater ecosystems.</title>
        <authorList>
            <person name="He C.Y."/>
            <person name="Keren R."/>
            <person name="Whittaker M."/>
            <person name="Farag I.F."/>
            <person name="Doudna J."/>
            <person name="Cate J.H.D."/>
            <person name="Banfield J.F."/>
        </authorList>
    </citation>
    <scope>NUCLEOTIDE SEQUENCE [LARGE SCALE GENOMIC DNA]</scope>
    <source>
        <strain evidence="2">NC_groundwater_70_Ag_B-0.1um_54_66</strain>
    </source>
</reference>
<evidence type="ECO:0000256" key="1">
    <source>
        <dbReference type="SAM" id="MobiDB-lite"/>
    </source>
</evidence>